<dbReference type="Proteomes" id="UP000258309">
    <property type="component" value="Unassembled WGS sequence"/>
</dbReference>
<proteinExistence type="predicted"/>
<dbReference type="OrthoDB" id="3596006at2759"/>
<feature type="non-terminal residue" evidence="2">
    <location>
        <position position="1"/>
    </location>
</feature>
<evidence type="ECO:0000256" key="1">
    <source>
        <dbReference type="SAM" id="Phobius"/>
    </source>
</evidence>
<reference evidence="2 3" key="1">
    <citation type="submission" date="2018-05" db="EMBL/GenBank/DDBJ databases">
        <title>Draft genome sequence of Scytalidium lignicola DSM 105466, a ubiquitous saprotrophic fungus.</title>
        <authorList>
            <person name="Buettner E."/>
            <person name="Gebauer A.M."/>
            <person name="Hofrichter M."/>
            <person name="Liers C."/>
            <person name="Kellner H."/>
        </authorList>
    </citation>
    <scope>NUCLEOTIDE SEQUENCE [LARGE SCALE GENOMIC DNA]</scope>
    <source>
        <strain evidence="2 3">DSM 105466</strain>
    </source>
</reference>
<dbReference type="AlphaFoldDB" id="A0A3E2H5Q8"/>
<comment type="caution">
    <text evidence="2">The sequence shown here is derived from an EMBL/GenBank/DDBJ whole genome shotgun (WGS) entry which is preliminary data.</text>
</comment>
<evidence type="ECO:0000313" key="2">
    <source>
        <dbReference type="EMBL" id="RFU28730.1"/>
    </source>
</evidence>
<name>A0A3E2H5Q8_SCYLI</name>
<keyword evidence="1" id="KW-0472">Membrane</keyword>
<evidence type="ECO:0008006" key="4">
    <source>
        <dbReference type="Google" id="ProtNLM"/>
    </source>
</evidence>
<accession>A0A3E2H5Q8</accession>
<organism evidence="2 3">
    <name type="scientific">Scytalidium lignicola</name>
    <name type="common">Hyphomycete</name>
    <dbReference type="NCBI Taxonomy" id="5539"/>
    <lineage>
        <taxon>Eukaryota</taxon>
        <taxon>Fungi</taxon>
        <taxon>Dikarya</taxon>
        <taxon>Ascomycota</taxon>
        <taxon>Pezizomycotina</taxon>
        <taxon>Leotiomycetes</taxon>
        <taxon>Leotiomycetes incertae sedis</taxon>
        <taxon>Scytalidium</taxon>
    </lineage>
</organism>
<keyword evidence="3" id="KW-1185">Reference proteome</keyword>
<feature type="transmembrane region" description="Helical" evidence="1">
    <location>
        <begin position="109"/>
        <end position="133"/>
    </location>
</feature>
<dbReference type="EMBL" id="NCSJ02000153">
    <property type="protein sequence ID" value="RFU28730.1"/>
    <property type="molecule type" value="Genomic_DNA"/>
</dbReference>
<feature type="non-terminal residue" evidence="2">
    <location>
        <position position="219"/>
    </location>
</feature>
<keyword evidence="1" id="KW-1133">Transmembrane helix</keyword>
<keyword evidence="1" id="KW-0812">Transmembrane</keyword>
<feature type="transmembrane region" description="Helical" evidence="1">
    <location>
        <begin position="74"/>
        <end position="97"/>
    </location>
</feature>
<gene>
    <name evidence="2" type="ORF">B7463_g7612</name>
</gene>
<protein>
    <recommendedName>
        <fullName evidence="4">MARVEL domain-containing protein</fullName>
    </recommendedName>
</protein>
<sequence length="219" mass="24812">MAPLIRNMSWHDAKWSKFKRSYMWNKVYYLRRTKFTVYQLATTIVNVTQGLGIAVLKGFPDAHIDTSDIVGSFAFNIFSCLFIALLFGAAVFFDLFWPERKEARCIQWTWKLSAAASSVFQLGAALATTIVVVTHSPRISGVSVEQENAIRENWKGTPLVYQQENLALAAVAFCWVEWLFTFWRPSCAAAILSVHDMLPIAVYGDNDDDDIYLHPASSR</sequence>
<evidence type="ECO:0000313" key="3">
    <source>
        <dbReference type="Proteomes" id="UP000258309"/>
    </source>
</evidence>